<organism evidence="1 2">
    <name type="scientific">Nanoarchaeum equitans (strain Kin4-M)</name>
    <dbReference type="NCBI Taxonomy" id="228908"/>
    <lineage>
        <taxon>Archaea</taxon>
        <taxon>Nanobdellota</taxon>
        <taxon>Candidatus Nanoarchaeia</taxon>
        <taxon>Nanoarchaeales</taxon>
        <taxon>Nanoarchaeaceae</taxon>
        <taxon>Nanoarchaeum</taxon>
    </lineage>
</organism>
<keyword evidence="2" id="KW-1185">Reference proteome</keyword>
<reference evidence="1 2" key="1">
    <citation type="journal article" date="2003" name="Proc. Natl. Acad. Sci. U.S.A.">
        <title>The genome of Nanoarchaeum equitans: insights into early archaeal evolution and derived parasitism.</title>
        <authorList>
            <person name="Waters E."/>
            <person name="Hohn M.J."/>
            <person name="Ahel I."/>
            <person name="Graham D.E."/>
            <person name="Adams M.D."/>
            <person name="Barnstead M."/>
            <person name="Beeson K.Y."/>
            <person name="Bibbs L."/>
            <person name="Bolanos R."/>
            <person name="Keller M."/>
            <person name="Kretz K."/>
            <person name="Lin X."/>
            <person name="Mathur E."/>
            <person name="Ni J."/>
            <person name="Podar M."/>
            <person name="Richardson T."/>
            <person name="Sutton G.G."/>
            <person name="Simon M."/>
            <person name="Soll D."/>
            <person name="Stetter K.O."/>
            <person name="Short J.M."/>
            <person name="Noordewier M."/>
        </authorList>
    </citation>
    <scope>NUCLEOTIDE SEQUENCE [LARGE SCALE GENOMIC DNA]</scope>
    <source>
        <strain evidence="1 2">Kin4-M</strain>
    </source>
</reference>
<dbReference type="HOGENOM" id="CLU_1060135_0_0_2"/>
<accession>Q74NE8</accession>
<dbReference type="EMBL" id="AE017199">
    <property type="protein sequence ID" value="AAR39078.1"/>
    <property type="molecule type" value="Genomic_DNA"/>
</dbReference>
<dbReference type="KEGG" id="neq:NEQ225"/>
<evidence type="ECO:0000313" key="2">
    <source>
        <dbReference type="Proteomes" id="UP000000578"/>
    </source>
</evidence>
<name>Q74NE8_NANEQ</name>
<dbReference type="AlphaFoldDB" id="Q74NE8"/>
<evidence type="ECO:0000313" key="1">
    <source>
        <dbReference type="EMBL" id="AAR39078.1"/>
    </source>
</evidence>
<dbReference type="EnsemblBacteria" id="AAR39078">
    <property type="protein sequence ID" value="AAR39078"/>
    <property type="gene ID" value="NEQ225"/>
</dbReference>
<proteinExistence type="predicted"/>
<dbReference type="STRING" id="228908.NEQ225"/>
<sequence>MPIVVDKLIEYFEKELGKPLKNKRYWINKGKEGDTVISLYKEKPFILKRVKFEDFYKFLSISSATKMNKFLFVGKVIEKPTYYLVDVKGIFVYGVKKVYQCLGNPEFKIEGEFLKYKLYRLDNREYFYIEKNLEIMLNTNGLTINQGKELKQRINMEEYIYTKSIDPREVFSIIDSIIKEFEQKALSLEYAALTKKDLAFSIKREYNDLVFRAWYCSRKSNIPKICENPLAYKPELVYEQYYQGMKKLEILLLPKDIEIKEK</sequence>
<protein>
    <submittedName>
        <fullName evidence="1">NEQ225</fullName>
    </submittedName>
</protein>
<dbReference type="BioCyc" id="NEQU228908:GJB6-241-MONOMER"/>
<gene>
    <name evidence="1" type="ordered locus">NEQ225</name>
</gene>
<dbReference type="Proteomes" id="UP000000578">
    <property type="component" value="Chromosome"/>
</dbReference>